<sequence>MEEHKAAFEGIKKALVSSPFLQYPMYDGKAQFVILTDASTTAIRAILYQENGNDQWFITYNSHVVTDAQTIYSTMECKCLAIVYQFRMYHH</sequence>
<keyword evidence="1" id="KW-0511">Multifunctional enzyme</keyword>
<dbReference type="InterPro" id="IPR043502">
    <property type="entry name" value="DNA/RNA_pol_sf"/>
</dbReference>
<dbReference type="SUPFAM" id="SSF56672">
    <property type="entry name" value="DNA/RNA polymerases"/>
    <property type="match status" value="1"/>
</dbReference>
<dbReference type="AlphaFoldDB" id="A0A915IFG4"/>
<evidence type="ECO:0000313" key="3">
    <source>
        <dbReference type="Proteomes" id="UP000887565"/>
    </source>
</evidence>
<dbReference type="PANTHER" id="PTHR37984:SF5">
    <property type="entry name" value="PROTEIN NYNRIN-LIKE"/>
    <property type="match status" value="1"/>
</dbReference>
<evidence type="ECO:0000313" key="4">
    <source>
        <dbReference type="WBParaSite" id="nRc.2.0.1.t12543-RA"/>
    </source>
</evidence>
<reference evidence="4" key="1">
    <citation type="submission" date="2022-11" db="UniProtKB">
        <authorList>
            <consortium name="WormBaseParasite"/>
        </authorList>
    </citation>
    <scope>IDENTIFICATION</scope>
</reference>
<dbReference type="InterPro" id="IPR050951">
    <property type="entry name" value="Retrovirus_Pol_polyprotein"/>
</dbReference>
<dbReference type="Proteomes" id="UP000887565">
    <property type="component" value="Unplaced"/>
</dbReference>
<keyword evidence="3" id="KW-1185">Reference proteome</keyword>
<organism evidence="3 4">
    <name type="scientific">Romanomermis culicivorax</name>
    <name type="common">Nematode worm</name>
    <dbReference type="NCBI Taxonomy" id="13658"/>
    <lineage>
        <taxon>Eukaryota</taxon>
        <taxon>Metazoa</taxon>
        <taxon>Ecdysozoa</taxon>
        <taxon>Nematoda</taxon>
        <taxon>Enoplea</taxon>
        <taxon>Dorylaimia</taxon>
        <taxon>Mermithida</taxon>
        <taxon>Mermithoidea</taxon>
        <taxon>Mermithidae</taxon>
        <taxon>Romanomermis</taxon>
    </lineage>
</organism>
<accession>A0A915IFG4</accession>
<dbReference type="PANTHER" id="PTHR37984">
    <property type="entry name" value="PROTEIN CBG26694"/>
    <property type="match status" value="1"/>
</dbReference>
<evidence type="ECO:0000259" key="2">
    <source>
        <dbReference type="Pfam" id="PF17919"/>
    </source>
</evidence>
<proteinExistence type="predicted"/>
<dbReference type="GO" id="GO:0003824">
    <property type="term" value="F:catalytic activity"/>
    <property type="evidence" value="ECO:0007669"/>
    <property type="project" value="UniProtKB-KW"/>
</dbReference>
<protein>
    <submittedName>
        <fullName evidence="4">Reverse transcriptase/retrotransposon-derived protein RNase H-like domain-containing protein</fullName>
    </submittedName>
</protein>
<dbReference type="InterPro" id="IPR041577">
    <property type="entry name" value="RT_RNaseH_2"/>
</dbReference>
<feature type="domain" description="Reverse transcriptase/retrotransposon-derived protein RNase H-like" evidence="2">
    <location>
        <begin position="2"/>
        <end position="91"/>
    </location>
</feature>
<dbReference type="Pfam" id="PF17919">
    <property type="entry name" value="RT_RNaseH_2"/>
    <property type="match status" value="1"/>
</dbReference>
<name>A0A915IFG4_ROMCU</name>
<evidence type="ECO:0000256" key="1">
    <source>
        <dbReference type="ARBA" id="ARBA00023268"/>
    </source>
</evidence>
<dbReference type="WBParaSite" id="nRc.2.0.1.t12543-RA">
    <property type="protein sequence ID" value="nRc.2.0.1.t12543-RA"/>
    <property type="gene ID" value="nRc.2.0.1.g12543"/>
</dbReference>